<dbReference type="InterPro" id="IPR058253">
    <property type="entry name" value="Zn_ribbon_double"/>
</dbReference>
<reference evidence="3" key="1">
    <citation type="journal article" date="2020" name="Stud. Mycol.">
        <title>101 Dothideomycetes genomes: a test case for predicting lifestyles and emergence of pathogens.</title>
        <authorList>
            <person name="Haridas S."/>
            <person name="Albert R."/>
            <person name="Binder M."/>
            <person name="Bloem J."/>
            <person name="Labutti K."/>
            <person name="Salamov A."/>
            <person name="Andreopoulos B."/>
            <person name="Baker S."/>
            <person name="Barry K."/>
            <person name="Bills G."/>
            <person name="Bluhm B."/>
            <person name="Cannon C."/>
            <person name="Castanera R."/>
            <person name="Culley D."/>
            <person name="Daum C."/>
            <person name="Ezra D."/>
            <person name="Gonzalez J."/>
            <person name="Henrissat B."/>
            <person name="Kuo A."/>
            <person name="Liang C."/>
            <person name="Lipzen A."/>
            <person name="Lutzoni F."/>
            <person name="Magnuson J."/>
            <person name="Mondo S."/>
            <person name="Nolan M."/>
            <person name="Ohm R."/>
            <person name="Pangilinan J."/>
            <person name="Park H.-J."/>
            <person name="Ramirez L."/>
            <person name="Alfaro M."/>
            <person name="Sun H."/>
            <person name="Tritt A."/>
            <person name="Yoshinaga Y."/>
            <person name="Zwiers L.-H."/>
            <person name="Turgeon B."/>
            <person name="Goodwin S."/>
            <person name="Spatafora J."/>
            <person name="Crous P."/>
            <person name="Grigoriev I."/>
        </authorList>
    </citation>
    <scope>NUCLEOTIDE SEQUENCE</scope>
    <source>
        <strain evidence="3">CBS 161.51</strain>
    </source>
</reference>
<gene>
    <name evidence="3" type="ORF">EJ02DRAFT_344736</name>
</gene>
<feature type="domain" description="Probable double zinc ribbon" evidence="2">
    <location>
        <begin position="98"/>
        <end position="218"/>
    </location>
</feature>
<keyword evidence="4" id="KW-1185">Reference proteome</keyword>
<evidence type="ECO:0000313" key="3">
    <source>
        <dbReference type="EMBL" id="KAF1942714.1"/>
    </source>
</evidence>
<dbReference type="AlphaFoldDB" id="A0A6A5SSK8"/>
<sequence>MKRQGSIFRSNRISVAFTSKLTSVIEKVEGRKPSASTPHLLATTSEPRPSKDSSRSGGVQDDFDSAIPAEAPTEQYLILENKYPAIRALRTDAEIGDGIWRCCHCRHENILTHYKGAFPFKYLRCNRCDRTMCSDCHSSEILSSLPYGMVQAPRPIGDVRYMHVCTTCGLSHRAEMEGTTLDFYGITCAGCGTTSYGDWPRYHIGNNEPYRRDPNASFAKLIDARADDAARVAFHWVITNDDTRPLSG</sequence>
<accession>A0A6A5SSK8</accession>
<feature type="compositionally biased region" description="Polar residues" evidence="1">
    <location>
        <begin position="34"/>
        <end position="47"/>
    </location>
</feature>
<dbReference type="Proteomes" id="UP000800038">
    <property type="component" value="Unassembled WGS sequence"/>
</dbReference>
<proteinExistence type="predicted"/>
<dbReference type="OrthoDB" id="3765493at2759"/>
<dbReference type="EMBL" id="ML976032">
    <property type="protein sequence ID" value="KAF1942714.1"/>
    <property type="molecule type" value="Genomic_DNA"/>
</dbReference>
<protein>
    <recommendedName>
        <fullName evidence="2">Probable double zinc ribbon domain-containing protein</fullName>
    </recommendedName>
</protein>
<evidence type="ECO:0000313" key="4">
    <source>
        <dbReference type="Proteomes" id="UP000800038"/>
    </source>
</evidence>
<name>A0A6A5SSK8_9PLEO</name>
<dbReference type="Pfam" id="PF26652">
    <property type="entry name" value="Zn_ribbon_double"/>
    <property type="match status" value="1"/>
</dbReference>
<organism evidence="3 4">
    <name type="scientific">Clathrospora elynae</name>
    <dbReference type="NCBI Taxonomy" id="706981"/>
    <lineage>
        <taxon>Eukaryota</taxon>
        <taxon>Fungi</taxon>
        <taxon>Dikarya</taxon>
        <taxon>Ascomycota</taxon>
        <taxon>Pezizomycotina</taxon>
        <taxon>Dothideomycetes</taxon>
        <taxon>Pleosporomycetidae</taxon>
        <taxon>Pleosporales</taxon>
        <taxon>Diademaceae</taxon>
        <taxon>Clathrospora</taxon>
    </lineage>
</organism>
<evidence type="ECO:0000256" key="1">
    <source>
        <dbReference type="SAM" id="MobiDB-lite"/>
    </source>
</evidence>
<feature type="region of interest" description="Disordered" evidence="1">
    <location>
        <begin position="28"/>
        <end position="65"/>
    </location>
</feature>
<evidence type="ECO:0000259" key="2">
    <source>
        <dbReference type="Pfam" id="PF26652"/>
    </source>
</evidence>